<dbReference type="PANTHER" id="PTHR10489:SF627">
    <property type="entry name" value="C-C CHEMOKINE RECEPTOR TYPE 8"/>
    <property type="match status" value="1"/>
</dbReference>
<evidence type="ECO:0000256" key="8">
    <source>
        <dbReference type="ARBA" id="ARBA00023224"/>
    </source>
</evidence>
<feature type="transmembrane region" description="Helical" evidence="10">
    <location>
        <begin position="167"/>
        <end position="197"/>
    </location>
</feature>
<evidence type="ECO:0000256" key="9">
    <source>
        <dbReference type="RuleBase" id="RU000688"/>
    </source>
</evidence>
<comment type="subcellular location">
    <subcellularLocation>
        <location evidence="1">Cell membrane</location>
        <topology evidence="1">Multi-pass membrane protein</topology>
    </subcellularLocation>
</comment>
<dbReference type="FunFam" id="1.20.1070.10:FF:000026">
    <property type="entry name" value="C-C chemokine receptor type 5"/>
    <property type="match status" value="1"/>
</dbReference>
<evidence type="ECO:0000256" key="2">
    <source>
        <dbReference type="ARBA" id="ARBA00022475"/>
    </source>
</evidence>
<keyword evidence="4 10" id="KW-1133">Transmembrane helix</keyword>
<accession>A0AA47MH05</accession>
<evidence type="ECO:0000256" key="5">
    <source>
        <dbReference type="ARBA" id="ARBA00023040"/>
    </source>
</evidence>
<dbReference type="SUPFAM" id="SSF81321">
    <property type="entry name" value="Family A G protein-coupled receptor-like"/>
    <property type="match status" value="5"/>
</dbReference>
<protein>
    <submittedName>
        <fullName evidence="12">C-C chemokine receptor type 3</fullName>
    </submittedName>
</protein>
<dbReference type="GO" id="GO:0019722">
    <property type="term" value="P:calcium-mediated signaling"/>
    <property type="evidence" value="ECO:0007669"/>
    <property type="project" value="TreeGrafter"/>
</dbReference>
<dbReference type="GO" id="GO:0007204">
    <property type="term" value="P:positive regulation of cytosolic calcium ion concentration"/>
    <property type="evidence" value="ECO:0007669"/>
    <property type="project" value="TreeGrafter"/>
</dbReference>
<dbReference type="Proteomes" id="UP001174136">
    <property type="component" value="Unassembled WGS sequence"/>
</dbReference>
<comment type="similarity">
    <text evidence="9">Belongs to the G-protein coupled receptor 1 family.</text>
</comment>
<evidence type="ECO:0000256" key="4">
    <source>
        <dbReference type="ARBA" id="ARBA00022989"/>
    </source>
</evidence>
<dbReference type="GO" id="GO:0019957">
    <property type="term" value="F:C-C chemokine binding"/>
    <property type="evidence" value="ECO:0007669"/>
    <property type="project" value="TreeGrafter"/>
</dbReference>
<dbReference type="EMBL" id="JAOPHQ010004281">
    <property type="protein sequence ID" value="KAK0139914.1"/>
    <property type="molecule type" value="Genomic_DNA"/>
</dbReference>
<feature type="transmembrane region" description="Helical" evidence="10">
    <location>
        <begin position="1083"/>
        <end position="1107"/>
    </location>
</feature>
<dbReference type="Gene3D" id="1.20.1070.10">
    <property type="entry name" value="Rhodopsin 7-helix transmembrane proteins"/>
    <property type="match status" value="5"/>
</dbReference>
<evidence type="ECO:0000313" key="13">
    <source>
        <dbReference type="Proteomes" id="UP001174136"/>
    </source>
</evidence>
<comment type="caution">
    <text evidence="12">The sequence shown here is derived from an EMBL/GenBank/DDBJ whole genome shotgun (WGS) entry which is preliminary data.</text>
</comment>
<feature type="transmembrane region" description="Helical" evidence="10">
    <location>
        <begin position="501"/>
        <end position="520"/>
    </location>
</feature>
<feature type="transmembrane region" description="Helical" evidence="10">
    <location>
        <begin position="1041"/>
        <end position="1062"/>
    </location>
</feature>
<feature type="transmembrane region" description="Helical" evidence="10">
    <location>
        <begin position="103"/>
        <end position="127"/>
    </location>
</feature>
<feature type="domain" description="G-protein coupled receptors family 1 profile" evidence="11">
    <location>
        <begin position="480"/>
        <end position="734"/>
    </location>
</feature>
<keyword evidence="13" id="KW-1185">Reference proteome</keyword>
<keyword evidence="7 9" id="KW-0675">Receptor</keyword>
<feature type="transmembrane region" description="Helical" evidence="10">
    <location>
        <begin position="881"/>
        <end position="905"/>
    </location>
</feature>
<evidence type="ECO:0000256" key="3">
    <source>
        <dbReference type="ARBA" id="ARBA00022692"/>
    </source>
</evidence>
<evidence type="ECO:0000256" key="6">
    <source>
        <dbReference type="ARBA" id="ARBA00023136"/>
    </source>
</evidence>
<name>A0AA47MH05_MERPO</name>
<feature type="transmembrane region" description="Helical" evidence="10">
    <location>
        <begin position="577"/>
        <end position="594"/>
    </location>
</feature>
<feature type="transmembrane region" description="Helical" evidence="10">
    <location>
        <begin position="468"/>
        <end position="489"/>
    </location>
</feature>
<dbReference type="PROSITE" id="PS50262">
    <property type="entry name" value="G_PROTEIN_RECEP_F1_2"/>
    <property type="match status" value="5"/>
</dbReference>
<dbReference type="Pfam" id="PF00001">
    <property type="entry name" value="7tm_1"/>
    <property type="match status" value="4"/>
</dbReference>
<dbReference type="GO" id="GO:0060326">
    <property type="term" value="P:cell chemotaxis"/>
    <property type="evidence" value="ECO:0007669"/>
    <property type="project" value="TreeGrafter"/>
</dbReference>
<evidence type="ECO:0000313" key="12">
    <source>
        <dbReference type="EMBL" id="KAK0139914.1"/>
    </source>
</evidence>
<feature type="transmembrane region" description="Helical" evidence="10">
    <location>
        <begin position="31"/>
        <end position="50"/>
    </location>
</feature>
<feature type="transmembrane region" description="Helical" evidence="10">
    <location>
        <begin position="217"/>
        <end position="243"/>
    </location>
</feature>
<feature type="transmembrane region" description="Helical" evidence="10">
    <location>
        <begin position="942"/>
        <end position="975"/>
    </location>
</feature>
<feature type="transmembrane region" description="Helical" evidence="10">
    <location>
        <begin position="639"/>
        <end position="661"/>
    </location>
</feature>
<dbReference type="CDD" id="cd14984">
    <property type="entry name" value="7tmA_Chemokine_R"/>
    <property type="match status" value="3"/>
</dbReference>
<feature type="domain" description="G-protein coupled receptors family 1 profile" evidence="11">
    <location>
        <begin position="897"/>
        <end position="1146"/>
    </location>
</feature>
<feature type="transmembrane region" description="Helical" evidence="10">
    <location>
        <begin position="995"/>
        <end position="1018"/>
    </location>
</feature>
<evidence type="ECO:0000256" key="1">
    <source>
        <dbReference type="ARBA" id="ARBA00004651"/>
    </source>
</evidence>
<gene>
    <name evidence="12" type="primary">CCR3_2</name>
    <name evidence="12" type="ORF">N1851_023173</name>
</gene>
<dbReference type="InterPro" id="IPR000276">
    <property type="entry name" value="GPCR_Rhodpsn"/>
</dbReference>
<organism evidence="12 13">
    <name type="scientific">Merluccius polli</name>
    <name type="common">Benguela hake</name>
    <name type="synonym">Merluccius cadenati</name>
    <dbReference type="NCBI Taxonomy" id="89951"/>
    <lineage>
        <taxon>Eukaryota</taxon>
        <taxon>Metazoa</taxon>
        <taxon>Chordata</taxon>
        <taxon>Craniata</taxon>
        <taxon>Vertebrata</taxon>
        <taxon>Euteleostomi</taxon>
        <taxon>Actinopterygii</taxon>
        <taxon>Neopterygii</taxon>
        <taxon>Teleostei</taxon>
        <taxon>Neoteleostei</taxon>
        <taxon>Acanthomorphata</taxon>
        <taxon>Zeiogadaria</taxon>
        <taxon>Gadariae</taxon>
        <taxon>Gadiformes</taxon>
        <taxon>Gadoidei</taxon>
        <taxon>Merlucciidae</taxon>
        <taxon>Merluccius</taxon>
    </lineage>
</organism>
<feature type="transmembrane region" description="Helical" evidence="10">
    <location>
        <begin position="1278"/>
        <end position="1300"/>
    </location>
</feature>
<feature type="domain" description="G-protein coupled receptors family 1 profile" evidence="11">
    <location>
        <begin position="1"/>
        <end position="71"/>
    </location>
</feature>
<feature type="domain" description="G-protein coupled receptors family 1 profile" evidence="11">
    <location>
        <begin position="1257"/>
        <end position="1411"/>
    </location>
</feature>
<feature type="transmembrane region" description="Helical" evidence="10">
    <location>
        <begin position="139"/>
        <end position="161"/>
    </location>
</feature>
<feature type="transmembrane region" description="Helical" evidence="10">
    <location>
        <begin position="1245"/>
        <end position="1266"/>
    </location>
</feature>
<dbReference type="InterPro" id="IPR050119">
    <property type="entry name" value="CCR1-9-like"/>
</dbReference>
<reference evidence="12" key="1">
    <citation type="journal article" date="2023" name="Front. Mar. Sci.">
        <title>A new Merluccius polli reference genome to investigate the effects of global change in West African waters.</title>
        <authorList>
            <person name="Mateo J.L."/>
            <person name="Blanco-Fernandez C."/>
            <person name="Garcia-Vazquez E."/>
            <person name="Machado-Schiaffino G."/>
        </authorList>
    </citation>
    <scope>NUCLEOTIDE SEQUENCE</scope>
    <source>
        <strain evidence="12">C29</strain>
        <tissue evidence="12">Fin</tissue>
    </source>
</reference>
<feature type="transmembrane region" description="Helical" evidence="10">
    <location>
        <begin position="1320"/>
        <end position="1347"/>
    </location>
</feature>
<keyword evidence="3 9" id="KW-0812">Transmembrane</keyword>
<keyword evidence="6 10" id="KW-0472">Membrane</keyword>
<feature type="transmembrane region" description="Helical" evidence="10">
    <location>
        <begin position="673"/>
        <end position="697"/>
    </location>
</feature>
<dbReference type="GO" id="GO:0009897">
    <property type="term" value="C:external side of plasma membrane"/>
    <property type="evidence" value="ECO:0007669"/>
    <property type="project" value="TreeGrafter"/>
</dbReference>
<evidence type="ECO:0000256" key="7">
    <source>
        <dbReference type="ARBA" id="ARBA00023170"/>
    </source>
</evidence>
<dbReference type="PRINTS" id="PR00657">
    <property type="entry name" value="CCCHEMOKINER"/>
</dbReference>
<feature type="transmembrane region" description="Helical" evidence="10">
    <location>
        <begin position="540"/>
        <end position="557"/>
    </location>
</feature>
<dbReference type="PRINTS" id="PR00237">
    <property type="entry name" value="GPCRRHODOPSN"/>
</dbReference>
<dbReference type="InterPro" id="IPR000355">
    <property type="entry name" value="Chemokine_rcpt"/>
</dbReference>
<dbReference type="GO" id="GO:0006955">
    <property type="term" value="P:immune response"/>
    <property type="evidence" value="ECO:0007669"/>
    <property type="project" value="TreeGrafter"/>
</dbReference>
<feature type="transmembrane region" description="Helical" evidence="10">
    <location>
        <begin position="1354"/>
        <end position="1371"/>
    </location>
</feature>
<evidence type="ECO:0000256" key="10">
    <source>
        <dbReference type="SAM" id="Phobius"/>
    </source>
</evidence>
<feature type="transmembrane region" description="Helical" evidence="10">
    <location>
        <begin position="263"/>
        <end position="284"/>
    </location>
</feature>
<sequence length="1411" mass="159481">MRLQNSSPGWHCSILSESEALKDVQILSNNIFGLVIPLLVMVICYSRILPSLKTMRSAKKHRIVRLVIIMVNANAADYSDYYDGMDTSASPCDNSTVEDFGQIFLPILYGLTFILGFIGNGLVLCVFAKHRSRINVTDICLLNMAISDLLFVLSMPFYSYTAAVSSWIFGAFMCHLITSLFLMGFYGGIFSVIVMTLDRYVIIMHPTTLAQHRSFRWGIVMTIFVWVLSFSISLPTIALIRLQNSSSGWHCSILSESAALKDFQILSSNIFGLVIPLLVMVICYSRILPSLKTIRSAKKHRIVRLVITIMVVFFLFWTPYTIVLFLYFLMGKIQTLFNDCEMVRHMVLSIKVTEAIAFTHCCLNPIIYAFVGQKFAGRALRLLHAWVPCVFRRIHITGSSRKRSVSSEATSTFTMINGTTTELFTVDRFSMTTVSADELDEYFDYNDYLGEIKPQCVYGHPGAYFLPALYSLLFLLGLLGNILVVWVIVAGVRLRSMTDVCLLNLAMADLLLLSSLPFLAHQARDQWRFGDAMCKVVLGTYYISFYAGIFFIILMSVDRYLAIVHAILALKARTRSFGVLAALVTWVAGLLSSFPEVGFLQAQSHNGTSYCAPSYANNSELDDDDRHWWRVFSLLKMNILGLAIPLLIMIFCYSQIVRTLLSSQSSKKQAIRLITVVVVVFFCCWLPYNVTCFFGALELMGNDTSCNRSYQIRVAQQVTEVIGYSHSCINPLLYVFVGERFRRQLFRLMSRSPCRMWPIIRSLIPSQERLRSSIYSQSTSLNERSTVFLYLPADNGLNAAAEQLFWVTLFNSLRERSLEGLPDLVEQHLWTYDSIAGHGQLQHLWTCGSIAGHAAYYEDYYETDTSASLCDNSTIEGFGQIFLPILYGLTFILGFIGNSLVLCVFAKHRSRINVTDICLLNMAISDLLFVLSMPFYSYTAAVGSWIFGVFMCHLITSLFLMGFYGGIFSVIVMTLDRYVIIMHPTTLGQHRSFRWSVAMTIFVWVLSFSLSLPTIALMRPQRSSSGWHCSILSERAALKDFQILSSNIFGLVIPLLVMVICYSRILPSLKTIRSAKKHRIVRLVITIMVFFFLFWTPYTIVLFLYFLMGKNKMLFNDCEMMRQLVLSIQVTEAIAFTHCCLNPIIYAFVGQKFAGRALRLLHAWVPCVFRRVQTTGSSRKRSVSSEATSTFIMTNGTTTELFTVDGFSMTTVSADELYEYFDYDYLGEIEPQCVYGCPGAYFLPALYSLLFLLGLLGNILVVWVIVAGVRLRSMTDVCLLNLAIADLLLPSSLPFLAHQARDQWIFGDTMCKVVLGTYHVSFYAGIFFIILMSVDRYLAIVHAILALKARTRSFGVLVAVVTWVAGLLSSFPEVGFLQVQSYNGTSYCAPTYVNNSELDENDRHWWSLQPA</sequence>
<dbReference type="GO" id="GO:0016493">
    <property type="term" value="F:C-C chemokine receptor activity"/>
    <property type="evidence" value="ECO:0007669"/>
    <property type="project" value="TreeGrafter"/>
</dbReference>
<dbReference type="PROSITE" id="PS00237">
    <property type="entry name" value="G_PROTEIN_RECEP_F1_1"/>
    <property type="match status" value="4"/>
</dbReference>
<feature type="domain" description="G-protein coupled receptors family 1 profile" evidence="11">
    <location>
        <begin position="119"/>
        <end position="368"/>
    </location>
</feature>
<keyword evidence="5 9" id="KW-0297">G-protein coupled receptor</keyword>
<feature type="transmembrane region" description="Helical" evidence="10">
    <location>
        <begin position="305"/>
        <end position="329"/>
    </location>
</feature>
<dbReference type="PANTHER" id="PTHR10489">
    <property type="entry name" value="CELL ADHESION MOLECULE"/>
    <property type="match status" value="1"/>
</dbReference>
<keyword evidence="2" id="KW-1003">Cell membrane</keyword>
<dbReference type="InterPro" id="IPR017452">
    <property type="entry name" value="GPCR_Rhodpsn_7TM"/>
</dbReference>
<keyword evidence="8 9" id="KW-0807">Transducer</keyword>
<evidence type="ECO:0000259" key="11">
    <source>
        <dbReference type="PROSITE" id="PS50262"/>
    </source>
</evidence>
<proteinExistence type="inferred from homology"/>
<feature type="transmembrane region" description="Helical" evidence="10">
    <location>
        <begin position="62"/>
        <end position="79"/>
    </location>
</feature>